<dbReference type="AlphaFoldDB" id="A0A3E0U6G0"/>
<dbReference type="Proteomes" id="UP000256899">
    <property type="component" value="Unassembled WGS sequence"/>
</dbReference>
<organism evidence="2 3">
    <name type="scientific">Thalassotalea euphylliae</name>
    <dbReference type="NCBI Taxonomy" id="1655234"/>
    <lineage>
        <taxon>Bacteria</taxon>
        <taxon>Pseudomonadati</taxon>
        <taxon>Pseudomonadota</taxon>
        <taxon>Gammaproteobacteria</taxon>
        <taxon>Alteromonadales</taxon>
        <taxon>Colwelliaceae</taxon>
        <taxon>Thalassotalea</taxon>
    </lineage>
</organism>
<comment type="caution">
    <text evidence="2">The sequence shown here is derived from an EMBL/GenBank/DDBJ whole genome shotgun (WGS) entry which is preliminary data.</text>
</comment>
<accession>A0A3E0U6G0</accession>
<feature type="region of interest" description="Disordered" evidence="1">
    <location>
        <begin position="56"/>
        <end position="91"/>
    </location>
</feature>
<keyword evidence="3" id="KW-1185">Reference proteome</keyword>
<dbReference type="EMBL" id="QUOT01000001">
    <property type="protein sequence ID" value="REL31522.1"/>
    <property type="molecule type" value="Genomic_DNA"/>
</dbReference>
<gene>
    <name evidence="2" type="ORF">DXX94_12785</name>
</gene>
<evidence type="ECO:0000256" key="1">
    <source>
        <dbReference type="SAM" id="MobiDB-lite"/>
    </source>
</evidence>
<reference evidence="3" key="1">
    <citation type="submission" date="2018-08" db="EMBL/GenBank/DDBJ databases">
        <title>Thalassotalea euphylliae genome.</title>
        <authorList>
            <person name="Summers S."/>
            <person name="Rice S.A."/>
            <person name="Freckelton M.L."/>
            <person name="Nedved B.T."/>
            <person name="Hadfield M.G."/>
        </authorList>
    </citation>
    <scope>NUCLEOTIDE SEQUENCE [LARGE SCALE GENOMIC DNA]</scope>
    <source>
        <strain evidence="3">H3</strain>
    </source>
</reference>
<evidence type="ECO:0000313" key="2">
    <source>
        <dbReference type="EMBL" id="REL31522.1"/>
    </source>
</evidence>
<evidence type="ECO:0000313" key="3">
    <source>
        <dbReference type="Proteomes" id="UP000256899"/>
    </source>
</evidence>
<name>A0A3E0U6G0_9GAMM</name>
<proteinExistence type="predicted"/>
<feature type="compositionally biased region" description="Polar residues" evidence="1">
    <location>
        <begin position="79"/>
        <end position="90"/>
    </location>
</feature>
<sequence>MSKKSNQSILTAQVTNLLDRMFKTSPLKDTILDGALEFYEQDHAVNQAVTALEEKDKQTYSKQVQAHSPASDRRRAEQEANSTHQQQQVRSARIARHERFDNLCLEILDLCEGESYEETNRKSAQLLGTVQLLTPTEGTGIAKINEQYKPLYKTVLMLRLLERLIIDGAVKDAYIQEFLGEFSGEQFIQFARLDEEGCKRFRDQVKMPLMKASLIQDIGTYHPEAQQILFGPDGDSDPYRTLSVDDRKQLLQINYRESIKFLVDGLGAGEYFGNSKKDREIFHHQELRKLKFIKNILKQAINPKESLANVIKVPQIYCSIVLSTKQNYKYKLVPKVYQALYQNAERGVCSEKVVDSLYKITGMFPQGFGITYLALDDAGNSLERYEYAIVNQLYPEDPEEPICRVATRQLTFISHGGDILIRKSENLYFANSAKRLANMSRARLQEILENLVSNYQERADLDLIPRCWHPKEYFSIRNNQKLWNKAS</sequence>
<protein>
    <submittedName>
        <fullName evidence="2">Uncharacterized protein</fullName>
    </submittedName>
</protein>
<dbReference type="RefSeq" id="WP_116016425.1">
    <property type="nucleotide sequence ID" value="NZ_QUOT01000001.1"/>
</dbReference>